<dbReference type="InterPro" id="IPR009097">
    <property type="entry name" value="Cyclic_Pdiesterase"/>
</dbReference>
<organism evidence="1 2">
    <name type="scientific">Stenotrophomonas koreensis</name>
    <dbReference type="NCBI Taxonomy" id="266128"/>
    <lineage>
        <taxon>Bacteria</taxon>
        <taxon>Pseudomonadati</taxon>
        <taxon>Pseudomonadota</taxon>
        <taxon>Gammaproteobacteria</taxon>
        <taxon>Lysobacterales</taxon>
        <taxon>Lysobacteraceae</taxon>
        <taxon>Stenotrophomonas</taxon>
    </lineage>
</organism>
<dbReference type="AlphaFoldDB" id="A0A7W3YW49"/>
<dbReference type="EMBL" id="JACIUV010000005">
    <property type="protein sequence ID" value="MBB1117634.1"/>
    <property type="molecule type" value="Genomic_DNA"/>
</dbReference>
<protein>
    <recommendedName>
        <fullName evidence="3">2'-5' RNA ligase</fullName>
    </recommendedName>
</protein>
<evidence type="ECO:0008006" key="3">
    <source>
        <dbReference type="Google" id="ProtNLM"/>
    </source>
</evidence>
<dbReference type="Gene3D" id="3.90.1140.10">
    <property type="entry name" value="Cyclic phosphodiesterase"/>
    <property type="match status" value="1"/>
</dbReference>
<sequence>MSTPRMFFAAMPPPAVRMAIGNAAREYGVLDALGRSLFAPGNWHQSLSERIFAPNDAQIEQLRAVGAAVRAHATTVAYTRIDSAANLSGRIHVTLRAGSNAAFKPLLGAVQQALQQAGQGAIATGVTPHVTLSYDAPALLPTVRLPEPLRWTIDELLLVCGGGSPYRYDVLGRWPLLPERDPPPVQIGLF</sequence>
<gene>
    <name evidence="1" type="ORF">H4O09_11290</name>
</gene>
<evidence type="ECO:0000313" key="1">
    <source>
        <dbReference type="EMBL" id="MBB1117634.1"/>
    </source>
</evidence>
<reference evidence="1 2" key="1">
    <citation type="submission" date="2020-08" db="EMBL/GenBank/DDBJ databases">
        <title>Stenotrophomonas sp. W1S232.</title>
        <authorList>
            <person name="Deng Y."/>
        </authorList>
    </citation>
    <scope>NUCLEOTIDE SEQUENCE [LARGE SCALE GENOMIC DNA]</scope>
    <source>
        <strain evidence="1 2">W1S232</strain>
    </source>
</reference>
<name>A0A7W3YW49_9GAMM</name>
<dbReference type="SUPFAM" id="SSF55144">
    <property type="entry name" value="LigT-like"/>
    <property type="match status" value="1"/>
</dbReference>
<dbReference type="Proteomes" id="UP000550609">
    <property type="component" value="Unassembled WGS sequence"/>
</dbReference>
<evidence type="ECO:0000313" key="2">
    <source>
        <dbReference type="Proteomes" id="UP000550609"/>
    </source>
</evidence>
<comment type="caution">
    <text evidence="1">The sequence shown here is derived from an EMBL/GenBank/DDBJ whole genome shotgun (WGS) entry which is preliminary data.</text>
</comment>
<accession>A0A7W3YW49</accession>
<dbReference type="RefSeq" id="WP_182622642.1">
    <property type="nucleotide sequence ID" value="NZ_JACIUV010000005.1"/>
</dbReference>
<proteinExistence type="predicted"/>